<reference evidence="2" key="1">
    <citation type="journal article" date="2012" name="Science">
        <title>The Paleozoic origin of enzymatic lignin decomposition reconstructed from 31 fungal genomes.</title>
        <authorList>
            <person name="Floudas D."/>
            <person name="Binder M."/>
            <person name="Riley R."/>
            <person name="Barry K."/>
            <person name="Blanchette R.A."/>
            <person name="Henrissat B."/>
            <person name="Martinez A.T."/>
            <person name="Otillar R."/>
            <person name="Spatafora J.W."/>
            <person name="Yadav J.S."/>
            <person name="Aerts A."/>
            <person name="Benoit I."/>
            <person name="Boyd A."/>
            <person name="Carlson A."/>
            <person name="Copeland A."/>
            <person name="Coutinho P.M."/>
            <person name="de Vries R.P."/>
            <person name="Ferreira P."/>
            <person name="Findley K."/>
            <person name="Foster B."/>
            <person name="Gaskell J."/>
            <person name="Glotzer D."/>
            <person name="Gorecki P."/>
            <person name="Heitman J."/>
            <person name="Hesse C."/>
            <person name="Hori C."/>
            <person name="Igarashi K."/>
            <person name="Jurgens J.A."/>
            <person name="Kallen N."/>
            <person name="Kersten P."/>
            <person name="Kohler A."/>
            <person name="Kuees U."/>
            <person name="Kumar T.K.A."/>
            <person name="Kuo A."/>
            <person name="LaButti K."/>
            <person name="Larrondo L.F."/>
            <person name="Lindquist E."/>
            <person name="Ling A."/>
            <person name="Lombard V."/>
            <person name="Lucas S."/>
            <person name="Lundell T."/>
            <person name="Martin R."/>
            <person name="McLaughlin D.J."/>
            <person name="Morgenstern I."/>
            <person name="Morin E."/>
            <person name="Murat C."/>
            <person name="Nagy L.G."/>
            <person name="Nolan M."/>
            <person name="Ohm R.A."/>
            <person name="Patyshakuliyeva A."/>
            <person name="Rokas A."/>
            <person name="Ruiz-Duenas F.J."/>
            <person name="Sabat G."/>
            <person name="Salamov A."/>
            <person name="Samejima M."/>
            <person name="Schmutz J."/>
            <person name="Slot J.C."/>
            <person name="St John F."/>
            <person name="Stenlid J."/>
            <person name="Sun H."/>
            <person name="Sun S."/>
            <person name="Syed K."/>
            <person name="Tsang A."/>
            <person name="Wiebenga A."/>
            <person name="Young D."/>
            <person name="Pisabarro A."/>
            <person name="Eastwood D.C."/>
            <person name="Martin F."/>
            <person name="Cullen D."/>
            <person name="Grigoriev I.V."/>
            <person name="Hibbett D.S."/>
        </authorList>
    </citation>
    <scope>NUCLEOTIDE SEQUENCE [LARGE SCALE GENOMIC DNA]</scope>
    <source>
        <strain evidence="2">RWD-64-598 SS2</strain>
    </source>
</reference>
<dbReference type="AlphaFoldDB" id="A0A5M3MHG3"/>
<dbReference type="EMBL" id="JH711582">
    <property type="protein sequence ID" value="EIW78543.1"/>
    <property type="molecule type" value="Genomic_DNA"/>
</dbReference>
<evidence type="ECO:0000313" key="1">
    <source>
        <dbReference type="EMBL" id="EIW78543.1"/>
    </source>
</evidence>
<sequence>MLFVGHLRRIMGRPISKTRSEIDVLLESCQTLGKDLHPEIRTALFEPEGLGRQPEPSYDLWPRRPLNELEHLRSEGPVQFLLKVCRPSWASEEESRKRNNGIACRFDKAFKQKFEGNAVDQFVRDLEVYRLLYNKSRYYGRIIAIIQSSGTGKSRLMRELANTIPSVTVTFRSPRYYKDISEGWPPPDQSVQDFLLKRRPNVRAEMVAGAFLGAMFKFLIAKCNDGPLDSNALGQRWVTSFMIEDASDPKASTRHRSFDEIKGLAEELLDTYAGTLGYNGEDYDQNALATWYGQVYETLCYGEVKALASILQAAQHNFIVIGFDECHFLNSHEGLKSDPTGMTIRAFRRVIGAADGYRTGAFHVWYTFIDADASSYDLVPHRRGFYSSHRGGELDLLMPYPFTGFDQLAPSDASNTPQDGLDIDRVRKYGRPLWSADTVEPVEQLASNKLFGGKSFSPHSPDPDDVLAAFSQRVGLTLAHSPESNCMAVKAVHSHMRMLYAATNDTCIETRVPSEPILALAAALTLRPSTHSIRNAIIMLADKLAGHVVDHGVQGQLCARLLLTLARDAATYCAHTTGPDRDYFINLEGTRRFIATVTLEDLLKKLHGSHEDAAYLSLLYAARRKHVNFTHFIHLDKEVGNISASFLHYLWDRQCAIQCTHSQPVVNIIIPTYTGSLDAKWDDDNTGTFSIQVKTKGRVVNASAVDALVGPRINGRRPQDDVVMLMEFGAQENFETTGTIAHYSRQLASVPLTSSWNGYERPETVRRWCIHISGYSGDAYPVIRPHWAPFKQIFERLCPWPKEFSSRGDAFEALLSGSVSSDGNPIVVDLDETTQ</sequence>
<dbReference type="PANTHER" id="PTHR33266:SF1">
    <property type="entry name" value="F-BOX DOMAIN-CONTAINING PROTEIN"/>
    <property type="match status" value="1"/>
</dbReference>
<gene>
    <name evidence="1" type="ORF">CONPUDRAFT_138771</name>
</gene>
<dbReference type="GeneID" id="19201251"/>
<organism evidence="1 2">
    <name type="scientific">Coniophora puteana (strain RWD-64-598)</name>
    <name type="common">Brown rot fungus</name>
    <dbReference type="NCBI Taxonomy" id="741705"/>
    <lineage>
        <taxon>Eukaryota</taxon>
        <taxon>Fungi</taxon>
        <taxon>Dikarya</taxon>
        <taxon>Basidiomycota</taxon>
        <taxon>Agaricomycotina</taxon>
        <taxon>Agaricomycetes</taxon>
        <taxon>Agaricomycetidae</taxon>
        <taxon>Boletales</taxon>
        <taxon>Coniophorineae</taxon>
        <taxon>Coniophoraceae</taxon>
        <taxon>Coniophora</taxon>
    </lineage>
</organism>
<dbReference type="OMA" id="WINFTHI"/>
<dbReference type="RefSeq" id="XP_007771559.1">
    <property type="nucleotide sequence ID" value="XM_007773369.1"/>
</dbReference>
<dbReference type="PANTHER" id="PTHR33266">
    <property type="entry name" value="CHROMOSOME 15, WHOLE GENOME SHOTGUN SEQUENCE"/>
    <property type="match status" value="1"/>
</dbReference>
<accession>A0A5M3MHG3</accession>
<proteinExistence type="predicted"/>
<dbReference type="KEGG" id="cput:CONPUDRAFT_138771"/>
<keyword evidence="2" id="KW-1185">Reference proteome</keyword>
<dbReference type="OrthoDB" id="107110at2759"/>
<dbReference type="Proteomes" id="UP000053558">
    <property type="component" value="Unassembled WGS sequence"/>
</dbReference>
<comment type="caution">
    <text evidence="1">The sequence shown here is derived from an EMBL/GenBank/DDBJ whole genome shotgun (WGS) entry which is preliminary data.</text>
</comment>
<evidence type="ECO:0000313" key="2">
    <source>
        <dbReference type="Proteomes" id="UP000053558"/>
    </source>
</evidence>
<name>A0A5M3MHG3_CONPW</name>
<protein>
    <submittedName>
        <fullName evidence="1">Uncharacterized protein</fullName>
    </submittedName>
</protein>